<reference evidence="4" key="1">
    <citation type="journal article" date="2019" name="Int. J. Syst. Evol. Microbiol.">
        <title>The Global Catalogue of Microorganisms (GCM) 10K type strain sequencing project: providing services to taxonomists for standard genome sequencing and annotation.</title>
        <authorList>
            <consortium name="The Broad Institute Genomics Platform"/>
            <consortium name="The Broad Institute Genome Sequencing Center for Infectious Disease"/>
            <person name="Wu L."/>
            <person name="Ma J."/>
        </authorList>
    </citation>
    <scope>NUCLEOTIDE SEQUENCE [LARGE SCALE GENOMIC DNA]</scope>
    <source>
        <strain evidence="4">KCTC 3950</strain>
    </source>
</reference>
<dbReference type="Proteomes" id="UP001597541">
    <property type="component" value="Unassembled WGS sequence"/>
</dbReference>
<dbReference type="EMBL" id="JBHUME010000011">
    <property type="protein sequence ID" value="MFD2614271.1"/>
    <property type="molecule type" value="Genomic_DNA"/>
</dbReference>
<proteinExistence type="inferred from homology"/>
<evidence type="ECO:0000256" key="1">
    <source>
        <dbReference type="ARBA" id="ARBA00006817"/>
    </source>
</evidence>
<comment type="similarity">
    <text evidence="1">Belongs to the AHA1 family.</text>
</comment>
<evidence type="ECO:0000313" key="3">
    <source>
        <dbReference type="EMBL" id="MFD2614271.1"/>
    </source>
</evidence>
<keyword evidence="4" id="KW-1185">Reference proteome</keyword>
<gene>
    <name evidence="3" type="ORF">ACFSUF_17820</name>
</gene>
<dbReference type="Pfam" id="PF08327">
    <property type="entry name" value="AHSA1"/>
    <property type="match status" value="1"/>
</dbReference>
<sequence>MTNNNTNQTEVNMQDREIVINRTLNAPRELVWEAWTRPEHLNHWWGPEGFTITLQEFELKTGGVWKYVMHGPDGVDYPNHNVFIEVRQPERLVYSAGDGDEDSPGQFQTTVTFAEEGVKTLVNMRMLFKTAEERNYVVKEYGAIEGGNQTLDRLEKLLASLQVR</sequence>
<evidence type="ECO:0000259" key="2">
    <source>
        <dbReference type="Pfam" id="PF08327"/>
    </source>
</evidence>
<accession>A0ABW5PH10</accession>
<name>A0ABW5PH10_9BACL</name>
<evidence type="ECO:0000313" key="4">
    <source>
        <dbReference type="Proteomes" id="UP001597541"/>
    </source>
</evidence>
<dbReference type="CDD" id="cd08894">
    <property type="entry name" value="SRPBCC_CalC_Aha1-like_1"/>
    <property type="match status" value="1"/>
</dbReference>
<dbReference type="InterPro" id="IPR023393">
    <property type="entry name" value="START-like_dom_sf"/>
</dbReference>
<dbReference type="Gene3D" id="3.30.530.20">
    <property type="match status" value="1"/>
</dbReference>
<dbReference type="InterPro" id="IPR013538">
    <property type="entry name" value="ASHA1/2-like_C"/>
</dbReference>
<protein>
    <submittedName>
        <fullName evidence="3">SRPBCC family protein</fullName>
    </submittedName>
</protein>
<comment type="caution">
    <text evidence="3">The sequence shown here is derived from an EMBL/GenBank/DDBJ whole genome shotgun (WGS) entry which is preliminary data.</text>
</comment>
<dbReference type="SUPFAM" id="SSF55961">
    <property type="entry name" value="Bet v1-like"/>
    <property type="match status" value="1"/>
</dbReference>
<organism evidence="3 4">
    <name type="scientific">Paenibacillus gansuensis</name>
    <dbReference type="NCBI Taxonomy" id="306542"/>
    <lineage>
        <taxon>Bacteria</taxon>
        <taxon>Bacillati</taxon>
        <taxon>Bacillota</taxon>
        <taxon>Bacilli</taxon>
        <taxon>Bacillales</taxon>
        <taxon>Paenibacillaceae</taxon>
        <taxon>Paenibacillus</taxon>
    </lineage>
</organism>
<dbReference type="PANTHER" id="PTHR36929:SF5">
    <property type="entry name" value="BLR6751 PROTEIN"/>
    <property type="match status" value="1"/>
</dbReference>
<dbReference type="PANTHER" id="PTHR36929">
    <property type="entry name" value="ATTACHMENT SUBUNIT, PUTATIVE-RELATED"/>
    <property type="match status" value="1"/>
</dbReference>
<dbReference type="RefSeq" id="WP_377604952.1">
    <property type="nucleotide sequence ID" value="NZ_JBHUME010000011.1"/>
</dbReference>
<feature type="domain" description="Activator of Hsp90 ATPase homologue 1/2-like C-terminal" evidence="2">
    <location>
        <begin position="25"/>
        <end position="158"/>
    </location>
</feature>